<dbReference type="RefSeq" id="WP_169416573.1">
    <property type="nucleotide sequence ID" value="NZ_JABBFX010000001.1"/>
</dbReference>
<dbReference type="AlphaFoldDB" id="A0A848H3K3"/>
<sequence length="174" mass="19140">MPQPEITIRSMEPEDALAVSALLGSVGAFEGTLQMPDIPVASRVETLQRNEPGSCRLVALAGGEIVGMAGLHVLQPTLRRSHVRLLGIAIAAPWQGRGIGQQLIERLLAWADNWAHVLRVELTVHVDNERAIALYRRLGFVEEGRHRGYALKHGRYVDALTMARLHPAPPRIES</sequence>
<evidence type="ECO:0000256" key="2">
    <source>
        <dbReference type="ARBA" id="ARBA00023315"/>
    </source>
</evidence>
<dbReference type="GO" id="GO:0016747">
    <property type="term" value="F:acyltransferase activity, transferring groups other than amino-acyl groups"/>
    <property type="evidence" value="ECO:0007669"/>
    <property type="project" value="InterPro"/>
</dbReference>
<evidence type="ECO:0000313" key="5">
    <source>
        <dbReference type="Proteomes" id="UP000541185"/>
    </source>
</evidence>
<dbReference type="PANTHER" id="PTHR43877">
    <property type="entry name" value="AMINOALKYLPHOSPHONATE N-ACETYLTRANSFERASE-RELATED-RELATED"/>
    <property type="match status" value="1"/>
</dbReference>
<evidence type="ECO:0000313" key="4">
    <source>
        <dbReference type="EMBL" id="NML42358.1"/>
    </source>
</evidence>
<organism evidence="4 5">
    <name type="scientific">Ramlibacter agri</name>
    <dbReference type="NCBI Taxonomy" id="2728837"/>
    <lineage>
        <taxon>Bacteria</taxon>
        <taxon>Pseudomonadati</taxon>
        <taxon>Pseudomonadota</taxon>
        <taxon>Betaproteobacteria</taxon>
        <taxon>Burkholderiales</taxon>
        <taxon>Comamonadaceae</taxon>
        <taxon>Ramlibacter</taxon>
    </lineage>
</organism>
<evidence type="ECO:0000259" key="3">
    <source>
        <dbReference type="PROSITE" id="PS51186"/>
    </source>
</evidence>
<dbReference type="PROSITE" id="PS51186">
    <property type="entry name" value="GNAT"/>
    <property type="match status" value="1"/>
</dbReference>
<dbReference type="InterPro" id="IPR016181">
    <property type="entry name" value="Acyl_CoA_acyltransferase"/>
</dbReference>
<dbReference type="Proteomes" id="UP000541185">
    <property type="component" value="Unassembled WGS sequence"/>
</dbReference>
<keyword evidence="5" id="KW-1185">Reference proteome</keyword>
<dbReference type="CDD" id="cd04301">
    <property type="entry name" value="NAT_SF"/>
    <property type="match status" value="1"/>
</dbReference>
<feature type="domain" description="N-acetyltransferase" evidence="3">
    <location>
        <begin position="6"/>
        <end position="167"/>
    </location>
</feature>
<protein>
    <submittedName>
        <fullName evidence="4">GNAT family N-acetyltransferase</fullName>
    </submittedName>
</protein>
<evidence type="ECO:0000256" key="1">
    <source>
        <dbReference type="ARBA" id="ARBA00022679"/>
    </source>
</evidence>
<dbReference type="Pfam" id="PF00583">
    <property type="entry name" value="Acetyltransf_1"/>
    <property type="match status" value="1"/>
</dbReference>
<reference evidence="4 5" key="1">
    <citation type="submission" date="2020-04" db="EMBL/GenBank/DDBJ databases">
        <title>Ramlibacter sp. G-1-2-2 isolated from soil.</title>
        <authorList>
            <person name="Dahal R.H."/>
        </authorList>
    </citation>
    <scope>NUCLEOTIDE SEQUENCE [LARGE SCALE GENOMIC DNA]</scope>
    <source>
        <strain evidence="4 5">G-1-2-2</strain>
    </source>
</reference>
<gene>
    <name evidence="4" type="ORF">HHL11_01265</name>
</gene>
<dbReference type="InterPro" id="IPR050832">
    <property type="entry name" value="Bact_Acetyltransf"/>
</dbReference>
<comment type="caution">
    <text evidence="4">The sequence shown here is derived from an EMBL/GenBank/DDBJ whole genome shotgun (WGS) entry which is preliminary data.</text>
</comment>
<keyword evidence="1 4" id="KW-0808">Transferase</keyword>
<proteinExistence type="predicted"/>
<dbReference type="EMBL" id="JABBFX010000001">
    <property type="protein sequence ID" value="NML42358.1"/>
    <property type="molecule type" value="Genomic_DNA"/>
</dbReference>
<dbReference type="Gene3D" id="3.40.630.30">
    <property type="match status" value="1"/>
</dbReference>
<dbReference type="SUPFAM" id="SSF55729">
    <property type="entry name" value="Acyl-CoA N-acyltransferases (Nat)"/>
    <property type="match status" value="1"/>
</dbReference>
<keyword evidence="2" id="KW-0012">Acyltransferase</keyword>
<accession>A0A848H3K3</accession>
<name>A0A848H3K3_9BURK</name>
<dbReference type="InterPro" id="IPR000182">
    <property type="entry name" value="GNAT_dom"/>
</dbReference>